<keyword evidence="4" id="KW-1185">Reference proteome</keyword>
<feature type="domain" description="Fibronectin type-III" evidence="2">
    <location>
        <begin position="260"/>
        <end position="353"/>
    </location>
</feature>
<feature type="domain" description="Fibronectin type-III" evidence="2">
    <location>
        <begin position="154"/>
        <end position="255"/>
    </location>
</feature>
<dbReference type="Proteomes" id="UP000270296">
    <property type="component" value="Unassembled WGS sequence"/>
</dbReference>
<dbReference type="SMART" id="SM00060">
    <property type="entry name" value="FN3"/>
    <property type="match status" value="3"/>
</dbReference>
<dbReference type="InterPro" id="IPR013783">
    <property type="entry name" value="Ig-like_fold"/>
</dbReference>
<dbReference type="SUPFAM" id="SSF49265">
    <property type="entry name" value="Fibronectin type III"/>
    <property type="match status" value="2"/>
</dbReference>
<dbReference type="AlphaFoldDB" id="A0A183J999"/>
<dbReference type="PANTHER" id="PTHR13817:SF166">
    <property type="entry name" value="NEURONAL IGCAM-RELATED"/>
    <property type="match status" value="1"/>
</dbReference>
<evidence type="ECO:0000259" key="2">
    <source>
        <dbReference type="PROSITE" id="PS50853"/>
    </source>
</evidence>
<dbReference type="FunFam" id="2.60.40.10:FF:000028">
    <property type="entry name" value="Neuronal cell adhesion molecule"/>
    <property type="match status" value="1"/>
</dbReference>
<dbReference type="EMBL" id="UZAM01017831">
    <property type="protein sequence ID" value="VDP48490.1"/>
    <property type="molecule type" value="Genomic_DNA"/>
</dbReference>
<dbReference type="PROSITE" id="PS50853">
    <property type="entry name" value="FN3"/>
    <property type="match status" value="4"/>
</dbReference>
<feature type="domain" description="Fibronectin type-III" evidence="2">
    <location>
        <begin position="51"/>
        <end position="149"/>
    </location>
</feature>
<evidence type="ECO:0000313" key="5">
    <source>
        <dbReference type="WBParaSite" id="SBAD_0001285501-mRNA-1"/>
    </source>
</evidence>
<evidence type="ECO:0000313" key="4">
    <source>
        <dbReference type="Proteomes" id="UP000270296"/>
    </source>
</evidence>
<dbReference type="InterPro" id="IPR003961">
    <property type="entry name" value="FN3_dom"/>
</dbReference>
<protein>
    <submittedName>
        <fullName evidence="5">Fibronectin type-III domain-containing protein</fullName>
    </submittedName>
</protein>
<gene>
    <name evidence="3" type="ORF">SBAD_LOCUS12446</name>
</gene>
<keyword evidence="1" id="KW-0677">Repeat</keyword>
<dbReference type="Pfam" id="PF00041">
    <property type="entry name" value="fn3"/>
    <property type="match status" value="4"/>
</dbReference>
<accession>A0A183J999</accession>
<evidence type="ECO:0000256" key="1">
    <source>
        <dbReference type="ARBA" id="ARBA00022737"/>
    </source>
</evidence>
<dbReference type="CDD" id="cd00063">
    <property type="entry name" value="FN3"/>
    <property type="match status" value="4"/>
</dbReference>
<reference evidence="5" key="1">
    <citation type="submission" date="2016-06" db="UniProtKB">
        <authorList>
            <consortium name="WormBaseParasite"/>
        </authorList>
    </citation>
    <scope>IDENTIFICATION</scope>
</reference>
<name>A0A183J999_9BILA</name>
<dbReference type="Gene3D" id="2.60.40.10">
    <property type="entry name" value="Immunoglobulins"/>
    <property type="match status" value="4"/>
</dbReference>
<organism evidence="5">
    <name type="scientific">Soboliphyme baturini</name>
    <dbReference type="NCBI Taxonomy" id="241478"/>
    <lineage>
        <taxon>Eukaryota</taxon>
        <taxon>Metazoa</taxon>
        <taxon>Ecdysozoa</taxon>
        <taxon>Nematoda</taxon>
        <taxon>Enoplea</taxon>
        <taxon>Dorylaimia</taxon>
        <taxon>Dioctophymatida</taxon>
        <taxon>Dioctophymatoidea</taxon>
        <taxon>Soboliphymatidae</taxon>
        <taxon>Soboliphyme</taxon>
    </lineage>
</organism>
<dbReference type="InterPro" id="IPR050964">
    <property type="entry name" value="Striated_Muscle_Regulatory"/>
</dbReference>
<dbReference type="PANTHER" id="PTHR13817">
    <property type="entry name" value="TITIN"/>
    <property type="match status" value="1"/>
</dbReference>
<sequence>MVASDLRMFVASGLDPQAMYAFAVAAKTSAGWGQKAVGHVHVVEKRAVALPPSRPYHGRQHLRSSTELQVAWDDFSTLKEPTRFAEVQFQSDGEDRGRWTLYGDRPVGSNCIVRFLRPATSYQFRVRVHNDFGFSSWSDASEWLKTSEAEPSHPPSNVQATAFNSSSILVSWEPPEISSWNSQLIGYRILHKIYGKNDLWHIHELPMSGHGNKMRHKFFITGLMRFSHYVIQLQAFNQLGSSPPTDAQFVYVAYAVPANAVTGLRGEALSSTELKILWDLWPSSWEPIIGFKISYHPAQTEEEAKQDTVENDATFVLLGELRKFTTYRVSVIPFNRAGDGLLSSIEVTTSADIPGPVGSLTFSDISVDSVNVSWMAPAEPNGKILGYRVTYRTGRFDN</sequence>
<dbReference type="WBParaSite" id="SBAD_0001285501-mRNA-1">
    <property type="protein sequence ID" value="SBAD_0001285501-mRNA-1"/>
    <property type="gene ID" value="SBAD_0001285501"/>
</dbReference>
<feature type="domain" description="Fibronectin type-III" evidence="2">
    <location>
        <begin position="356"/>
        <end position="398"/>
    </location>
</feature>
<evidence type="ECO:0000313" key="3">
    <source>
        <dbReference type="EMBL" id="VDP48490.1"/>
    </source>
</evidence>
<dbReference type="InterPro" id="IPR036116">
    <property type="entry name" value="FN3_sf"/>
</dbReference>
<dbReference type="OrthoDB" id="8923679at2759"/>
<reference evidence="3 4" key="2">
    <citation type="submission" date="2018-11" db="EMBL/GenBank/DDBJ databases">
        <authorList>
            <consortium name="Pathogen Informatics"/>
        </authorList>
    </citation>
    <scope>NUCLEOTIDE SEQUENCE [LARGE SCALE GENOMIC DNA]</scope>
</reference>
<proteinExistence type="predicted"/>